<reference evidence="1 2" key="1">
    <citation type="journal article" date="2020" name="Mol. Biol. Evol.">
        <title>Distinct Expression and Methylation Patterns for Genes with Different Fates following a Single Whole-Genome Duplication in Flowering Plants.</title>
        <authorList>
            <person name="Shi T."/>
            <person name="Rahmani R.S."/>
            <person name="Gugger P.F."/>
            <person name="Wang M."/>
            <person name="Li H."/>
            <person name="Zhang Y."/>
            <person name="Li Z."/>
            <person name="Wang Q."/>
            <person name="Van de Peer Y."/>
            <person name="Marchal K."/>
            <person name="Chen J."/>
        </authorList>
    </citation>
    <scope>NUCLEOTIDE SEQUENCE [LARGE SCALE GENOMIC DNA]</scope>
    <source>
        <tissue evidence="1">Leaf</tissue>
    </source>
</reference>
<dbReference type="EMBL" id="DUZY01000001">
    <property type="protein sequence ID" value="DAD21825.1"/>
    <property type="molecule type" value="Genomic_DNA"/>
</dbReference>
<accession>A0A822XSN5</accession>
<evidence type="ECO:0000313" key="2">
    <source>
        <dbReference type="Proteomes" id="UP000607653"/>
    </source>
</evidence>
<name>A0A822XSN5_NELNU</name>
<sequence length="149" mass="15980">MKGPILAIHIFTPITDQLGGLRREQVLVDADVVIIDIVELLIFEHIKFDAEQVIIAVVVDGMVDEVKLSRRGGAIDSAGRSKDEDGVMAGELVVVWSDGEDEGGVEGEDRGRVGGPCRCLRIVKCSTYGKGGCVCKDEQTGFECCSAVE</sequence>
<keyword evidence="2" id="KW-1185">Reference proteome</keyword>
<proteinExistence type="predicted"/>
<protein>
    <submittedName>
        <fullName evidence="1">Uncharacterized protein</fullName>
    </submittedName>
</protein>
<comment type="caution">
    <text evidence="1">The sequence shown here is derived from an EMBL/GenBank/DDBJ whole genome shotgun (WGS) entry which is preliminary data.</text>
</comment>
<organism evidence="1 2">
    <name type="scientific">Nelumbo nucifera</name>
    <name type="common">Sacred lotus</name>
    <dbReference type="NCBI Taxonomy" id="4432"/>
    <lineage>
        <taxon>Eukaryota</taxon>
        <taxon>Viridiplantae</taxon>
        <taxon>Streptophyta</taxon>
        <taxon>Embryophyta</taxon>
        <taxon>Tracheophyta</taxon>
        <taxon>Spermatophyta</taxon>
        <taxon>Magnoliopsida</taxon>
        <taxon>Proteales</taxon>
        <taxon>Nelumbonaceae</taxon>
        <taxon>Nelumbo</taxon>
    </lineage>
</organism>
<evidence type="ECO:0000313" key="1">
    <source>
        <dbReference type="EMBL" id="DAD21825.1"/>
    </source>
</evidence>
<gene>
    <name evidence="1" type="ORF">HUJ06_023288</name>
</gene>
<dbReference type="Proteomes" id="UP000607653">
    <property type="component" value="Unassembled WGS sequence"/>
</dbReference>
<dbReference type="AlphaFoldDB" id="A0A822XSN5"/>